<comment type="caution">
    <text evidence="1">The sequence shown here is derived from an EMBL/GenBank/DDBJ whole genome shotgun (WGS) entry which is preliminary data.</text>
</comment>
<accession>A0A843XIW5</accession>
<organism evidence="1 2">
    <name type="scientific">Colocasia esculenta</name>
    <name type="common">Wild taro</name>
    <name type="synonym">Arum esculentum</name>
    <dbReference type="NCBI Taxonomy" id="4460"/>
    <lineage>
        <taxon>Eukaryota</taxon>
        <taxon>Viridiplantae</taxon>
        <taxon>Streptophyta</taxon>
        <taxon>Embryophyta</taxon>
        <taxon>Tracheophyta</taxon>
        <taxon>Spermatophyta</taxon>
        <taxon>Magnoliopsida</taxon>
        <taxon>Liliopsida</taxon>
        <taxon>Araceae</taxon>
        <taxon>Aroideae</taxon>
        <taxon>Colocasieae</taxon>
        <taxon>Colocasia</taxon>
    </lineage>
</organism>
<proteinExistence type="predicted"/>
<evidence type="ECO:0000313" key="2">
    <source>
        <dbReference type="Proteomes" id="UP000652761"/>
    </source>
</evidence>
<name>A0A843XIW5_COLES</name>
<sequence>MFGGILDG</sequence>
<protein>
    <submittedName>
        <fullName evidence="1">Uncharacterized protein</fullName>
    </submittedName>
</protein>
<gene>
    <name evidence="1" type="ORF">Taro_052120</name>
</gene>
<evidence type="ECO:0000313" key="1">
    <source>
        <dbReference type="EMBL" id="MQM19120.1"/>
    </source>
</evidence>
<dbReference type="Proteomes" id="UP000652761">
    <property type="component" value="Unassembled WGS sequence"/>
</dbReference>
<dbReference type="EMBL" id="NMUH01008676">
    <property type="protein sequence ID" value="MQM19120.1"/>
    <property type="molecule type" value="Genomic_DNA"/>
</dbReference>
<reference evidence="1" key="1">
    <citation type="submission" date="2017-07" db="EMBL/GenBank/DDBJ databases">
        <title>Taro Niue Genome Assembly and Annotation.</title>
        <authorList>
            <person name="Atibalentja N."/>
            <person name="Keating K."/>
            <person name="Fields C.J."/>
        </authorList>
    </citation>
    <scope>NUCLEOTIDE SEQUENCE</scope>
    <source>
        <strain evidence="1">Niue_2</strain>
        <tissue evidence="1">Leaf</tissue>
    </source>
</reference>
<keyword evidence="2" id="KW-1185">Reference proteome</keyword>